<evidence type="ECO:0000256" key="1">
    <source>
        <dbReference type="SAM" id="SignalP"/>
    </source>
</evidence>
<name>A0A2M7IEM0_9BACT</name>
<evidence type="ECO:0000313" key="3">
    <source>
        <dbReference type="Proteomes" id="UP000231673"/>
    </source>
</evidence>
<feature type="signal peptide" evidence="1">
    <location>
        <begin position="1"/>
        <end position="26"/>
    </location>
</feature>
<gene>
    <name evidence="2" type="ORF">CO003_00190</name>
</gene>
<reference evidence="3" key="1">
    <citation type="submission" date="2017-09" db="EMBL/GenBank/DDBJ databases">
        <title>Depth-based differentiation of microbial function through sediment-hosted aquifers and enrichment of novel symbionts in the deep terrestrial subsurface.</title>
        <authorList>
            <person name="Probst A.J."/>
            <person name="Ladd B."/>
            <person name="Jarett J.K."/>
            <person name="Geller-Mcgrath D.E."/>
            <person name="Sieber C.M.K."/>
            <person name="Emerson J.B."/>
            <person name="Anantharaman K."/>
            <person name="Thomas B.C."/>
            <person name="Malmstrom R."/>
            <person name="Stieglmeier M."/>
            <person name="Klingl A."/>
            <person name="Woyke T."/>
            <person name="Ryan C.M."/>
            <person name="Banfield J.F."/>
        </authorList>
    </citation>
    <scope>NUCLEOTIDE SEQUENCE [LARGE SCALE GENOMIC DNA]</scope>
</reference>
<proteinExistence type="predicted"/>
<accession>A0A2M7IEM0</accession>
<evidence type="ECO:0000313" key="2">
    <source>
        <dbReference type="EMBL" id="PIW74918.1"/>
    </source>
</evidence>
<organism evidence="2 3">
    <name type="scientific">Candidatus Portnoybacteria bacterium CG_4_8_14_3_um_filter_44_15</name>
    <dbReference type="NCBI Taxonomy" id="1974803"/>
    <lineage>
        <taxon>Bacteria</taxon>
        <taxon>Candidatus Portnoyibacteriota</taxon>
    </lineage>
</organism>
<dbReference type="Proteomes" id="UP000231673">
    <property type="component" value="Unassembled WGS sequence"/>
</dbReference>
<dbReference type="AlphaFoldDB" id="A0A2M7IEM0"/>
<protein>
    <submittedName>
        <fullName evidence="2">Uncharacterized protein</fullName>
    </submittedName>
</protein>
<sequence>MKKSLLFVFFTIAVLVMLAVTSTVFAQCTTIQDGTLLTSDGRTIVTGYDEWGYNYQAHIFNGKYCDAYRDASWCQGWADDDLEMKWNDAWLSNKDCDGDNLLDRHYGFDSYIGSGAWLTNHQKGVYLDANGKKQRWSYFVKIVAIPADGTEIGPVIWGEFAIIQEVYNDTGTGEHGILYLSPYGAGFGRFSPH</sequence>
<comment type="caution">
    <text evidence="2">The sequence shown here is derived from an EMBL/GenBank/DDBJ whole genome shotgun (WGS) entry which is preliminary data.</text>
</comment>
<dbReference type="EMBL" id="PFGW01000003">
    <property type="protein sequence ID" value="PIW74918.1"/>
    <property type="molecule type" value="Genomic_DNA"/>
</dbReference>
<keyword evidence="1" id="KW-0732">Signal</keyword>
<feature type="chain" id="PRO_5014844298" evidence="1">
    <location>
        <begin position="27"/>
        <end position="193"/>
    </location>
</feature>